<gene>
    <name evidence="1" type="ORF">BV510_24605</name>
    <name evidence="2" type="ORF">CRI78_03270</name>
</gene>
<proteinExistence type="predicted"/>
<accession>A0A1Q4HDQ6</accession>
<dbReference type="Proteomes" id="UP000220340">
    <property type="component" value="Unassembled WGS sequence"/>
</dbReference>
<sequence>MTTALILLAILAPFPLAGALIRLANRQGTLRLHLFQFRPAAPLAGRLAGSDNGFDRDGLRTRHELDAIRTRFEQQPAWPTSSASGERR</sequence>
<dbReference type="Proteomes" id="UP000191039">
    <property type="component" value="Unassembled WGS sequence"/>
</dbReference>
<dbReference type="AlphaFoldDB" id="A0A1Q4HDQ6"/>
<evidence type="ECO:0000313" key="1">
    <source>
        <dbReference type="EMBL" id="OPE47706.1"/>
    </source>
</evidence>
<name>A0A1Q4HDQ6_9MYCO</name>
<protein>
    <submittedName>
        <fullName evidence="1">Uncharacterized protein</fullName>
    </submittedName>
</protein>
<evidence type="ECO:0000313" key="3">
    <source>
        <dbReference type="Proteomes" id="UP000191039"/>
    </source>
</evidence>
<dbReference type="EMBL" id="PDCR01000003">
    <property type="protein sequence ID" value="PEG56016.1"/>
    <property type="molecule type" value="Genomic_DNA"/>
</dbReference>
<dbReference type="RefSeq" id="WP_073856841.1">
    <property type="nucleotide sequence ID" value="NZ_BAAATC010000008.1"/>
</dbReference>
<comment type="caution">
    <text evidence="1">The sequence shown here is derived from an EMBL/GenBank/DDBJ whole genome shotgun (WGS) entry which is preliminary data.</text>
</comment>
<evidence type="ECO:0000313" key="4">
    <source>
        <dbReference type="Proteomes" id="UP000220340"/>
    </source>
</evidence>
<keyword evidence="4" id="KW-1185">Reference proteome</keyword>
<organism evidence="1 3">
    <name type="scientific">Mycolicibacterium diernhoferi</name>
    <dbReference type="NCBI Taxonomy" id="1801"/>
    <lineage>
        <taxon>Bacteria</taxon>
        <taxon>Bacillati</taxon>
        <taxon>Actinomycetota</taxon>
        <taxon>Actinomycetes</taxon>
        <taxon>Mycobacteriales</taxon>
        <taxon>Mycobacteriaceae</taxon>
        <taxon>Mycolicibacterium</taxon>
    </lineage>
</organism>
<dbReference type="EMBL" id="MIJD01000356">
    <property type="protein sequence ID" value="OPE47706.1"/>
    <property type="molecule type" value="Genomic_DNA"/>
</dbReference>
<reference evidence="2 4" key="2">
    <citation type="submission" date="2017-10" db="EMBL/GenBank/DDBJ databases">
        <title>The new phylogeny of genus Mycobacterium.</title>
        <authorList>
            <person name="Tortoli E."/>
            <person name="Trovato A."/>
            <person name="Cirillo D.M."/>
        </authorList>
    </citation>
    <scope>NUCLEOTIDE SEQUENCE [LARGE SCALE GENOMIC DNA]</scope>
    <source>
        <strain evidence="2 4">IP141170001</strain>
    </source>
</reference>
<reference evidence="1 3" key="1">
    <citation type="submission" date="2016-09" db="EMBL/GenBank/DDBJ databases">
        <title>genome sequences of unsequenced Mycobacteria.</title>
        <authorList>
            <person name="Greninger A.L."/>
            <person name="Jerome K.R."/>
            <person name="Mcnair B."/>
            <person name="Wallis C."/>
            <person name="Fang F."/>
        </authorList>
    </citation>
    <scope>NUCLEOTIDE SEQUENCE [LARGE SCALE GENOMIC DNA]</scope>
    <source>
        <strain evidence="1 3">BM1</strain>
    </source>
</reference>
<dbReference type="OrthoDB" id="4480650at2"/>
<evidence type="ECO:0000313" key="2">
    <source>
        <dbReference type="EMBL" id="PEG56016.1"/>
    </source>
</evidence>